<evidence type="ECO:0000313" key="9">
    <source>
        <dbReference type="Proteomes" id="UP001209878"/>
    </source>
</evidence>
<keyword evidence="3" id="KW-0813">Transport</keyword>
<evidence type="ECO:0000256" key="3">
    <source>
        <dbReference type="ARBA" id="ARBA00022448"/>
    </source>
</evidence>
<feature type="compositionally biased region" description="Acidic residues" evidence="6">
    <location>
        <begin position="930"/>
        <end position="959"/>
    </location>
</feature>
<dbReference type="InterPro" id="IPR016024">
    <property type="entry name" value="ARM-type_fold"/>
</dbReference>
<dbReference type="PANTHER" id="PTHR10997">
    <property type="entry name" value="IMPORTIN-7, 8, 11"/>
    <property type="match status" value="1"/>
</dbReference>
<dbReference type="Pfam" id="PF25758">
    <property type="entry name" value="TPR_IPO11"/>
    <property type="match status" value="1"/>
</dbReference>
<dbReference type="InterPro" id="IPR056840">
    <property type="entry name" value="HEAT_IPO9_central"/>
</dbReference>
<reference evidence="8" key="1">
    <citation type="journal article" date="2023" name="Mol. Biol. Evol.">
        <title>Third-Generation Sequencing Reveals the Adaptive Role of the Epigenome in Three Deep-Sea Polychaetes.</title>
        <authorList>
            <person name="Perez M."/>
            <person name="Aroh O."/>
            <person name="Sun Y."/>
            <person name="Lan Y."/>
            <person name="Juniper S.K."/>
            <person name="Young C.R."/>
            <person name="Angers B."/>
            <person name="Qian P.Y."/>
        </authorList>
    </citation>
    <scope>NUCLEOTIDE SEQUENCE</scope>
    <source>
        <strain evidence="8">R07B-5</strain>
    </source>
</reference>
<dbReference type="InterPro" id="IPR001494">
    <property type="entry name" value="Importin-beta_N"/>
</dbReference>
<gene>
    <name evidence="8" type="ORF">NP493_619g00003</name>
</gene>
<dbReference type="InterPro" id="IPR011989">
    <property type="entry name" value="ARM-like"/>
</dbReference>
<dbReference type="InterPro" id="IPR058669">
    <property type="entry name" value="TPR_IPO7/11-like"/>
</dbReference>
<evidence type="ECO:0000259" key="7">
    <source>
        <dbReference type="PROSITE" id="PS50166"/>
    </source>
</evidence>
<accession>A0AAD9NP03</accession>
<dbReference type="Gene3D" id="1.25.10.10">
    <property type="entry name" value="Leucine-rich Repeat Variant"/>
    <property type="match status" value="1"/>
</dbReference>
<comment type="similarity">
    <text evidence="2">Belongs to the importin beta family.</text>
</comment>
<dbReference type="SUPFAM" id="SSF48371">
    <property type="entry name" value="ARM repeat"/>
    <property type="match status" value="1"/>
</dbReference>
<name>A0AAD9NP03_RIDPI</name>
<dbReference type="GO" id="GO:0031267">
    <property type="term" value="F:small GTPase binding"/>
    <property type="evidence" value="ECO:0007669"/>
    <property type="project" value="InterPro"/>
</dbReference>
<keyword evidence="4" id="KW-0653">Protein transport</keyword>
<comment type="subcellular location">
    <subcellularLocation>
        <location evidence="1">Nucleus</location>
    </subcellularLocation>
</comment>
<evidence type="ECO:0000256" key="4">
    <source>
        <dbReference type="ARBA" id="ARBA00022927"/>
    </source>
</evidence>
<evidence type="ECO:0000256" key="6">
    <source>
        <dbReference type="SAM" id="MobiDB-lite"/>
    </source>
</evidence>
<evidence type="ECO:0000256" key="5">
    <source>
        <dbReference type="ARBA" id="ARBA00023242"/>
    </source>
</evidence>
<evidence type="ECO:0000256" key="1">
    <source>
        <dbReference type="ARBA" id="ARBA00004123"/>
    </source>
</evidence>
<dbReference type="GO" id="GO:0005635">
    <property type="term" value="C:nuclear envelope"/>
    <property type="evidence" value="ECO:0007669"/>
    <property type="project" value="TreeGrafter"/>
</dbReference>
<evidence type="ECO:0000313" key="8">
    <source>
        <dbReference type="EMBL" id="KAK2177070.1"/>
    </source>
</evidence>
<protein>
    <recommendedName>
        <fullName evidence="7">Importin N-terminal domain-containing protein</fullName>
    </recommendedName>
</protein>
<dbReference type="SMART" id="SM00913">
    <property type="entry name" value="IBN_N"/>
    <property type="match status" value="1"/>
</dbReference>
<organism evidence="8 9">
    <name type="scientific">Ridgeia piscesae</name>
    <name type="common">Tubeworm</name>
    <dbReference type="NCBI Taxonomy" id="27915"/>
    <lineage>
        <taxon>Eukaryota</taxon>
        <taxon>Metazoa</taxon>
        <taxon>Spiralia</taxon>
        <taxon>Lophotrochozoa</taxon>
        <taxon>Annelida</taxon>
        <taxon>Polychaeta</taxon>
        <taxon>Sedentaria</taxon>
        <taxon>Canalipalpata</taxon>
        <taxon>Sabellida</taxon>
        <taxon>Siboglinidae</taxon>
        <taxon>Ridgeia</taxon>
    </lineage>
</organism>
<keyword evidence="9" id="KW-1185">Reference proteome</keyword>
<dbReference type="PROSITE" id="PS50166">
    <property type="entry name" value="IMPORTIN_B_NT"/>
    <property type="match status" value="1"/>
</dbReference>
<comment type="caution">
    <text evidence="8">The sequence shown here is derived from an EMBL/GenBank/DDBJ whole genome shotgun (WGS) entry which is preliminary data.</text>
</comment>
<dbReference type="Pfam" id="PF25018">
    <property type="entry name" value="HEAT_IPO9_c"/>
    <property type="match status" value="1"/>
</dbReference>
<dbReference type="EMBL" id="JAODUO010000619">
    <property type="protein sequence ID" value="KAK2177070.1"/>
    <property type="molecule type" value="Genomic_DNA"/>
</dbReference>
<feature type="domain" description="Importin N-terminal" evidence="7">
    <location>
        <begin position="33"/>
        <end position="103"/>
    </location>
</feature>
<proteinExistence type="inferred from homology"/>
<dbReference type="Proteomes" id="UP001209878">
    <property type="component" value="Unassembled WGS sequence"/>
</dbReference>
<dbReference type="GO" id="GO:0005829">
    <property type="term" value="C:cytosol"/>
    <property type="evidence" value="ECO:0007669"/>
    <property type="project" value="TreeGrafter"/>
</dbReference>
<evidence type="ECO:0000256" key="2">
    <source>
        <dbReference type="ARBA" id="ARBA00007991"/>
    </source>
</evidence>
<feature type="region of interest" description="Disordered" evidence="6">
    <location>
        <begin position="924"/>
        <end position="961"/>
    </location>
</feature>
<sequence>MAGDGDRSRSLKEALYESLIAILSPEQAVRAAGEEQVKALEVTEEFGTHLAEFTVDAQVALAVRQLASVLLKQYVEAHWSQHSEKFRAPETSEAAKEAIRQILPLGLKESISKVRSSVAYAVSAIAHWDWPEAWPGLFQILMEALTTGNSDAVHGAMRVLTEFCREVTDMQVSQVAPVILPEMYKIFTQAEVYSVRTRGRAVDIFNTMTSLISHMAEMHKNVARQLLFPVLPQFTEAFVQALRVPDGVTSDSGLKMEILKALTTLMKNYPSQMGQWLAQILPPVWDTFMQSSQVYVRTVVNGTEEADNPVDSDGEVMGFENLIFGTFEFIHAMIDSSKFRSTVKKSMHEVVYCIIVYMQMTEDQVNLWSVNPDQFVEDEDDDTFSYSVRISAQDLLLSLSSQFPKQAAPAICQAVMTHLQEAETSRTAGEIHWWKQHEALMLALGSVRPLILESVTSHQTDYDLTGFLQTVVLADLNQNVSPFLLGRCLWLASRYTQIMSPELLQSFLQATVSGLHPNQPPTVRISGVRAVFGFCDHLKTTNNKQALQPYIADMMDGLLTIAQQFSTEVLALCLETLNMVLVVDKEFTASRESRIMPLATAVFLKYNGDPLIISLVQDLFKVLSENEACIHAVQQKLVPTLVSILEAPTEKIPVGMQAVALDNLQTLVRSSPTPLSELLLARAFPAAVRATLNSDDNSVLQSGGECIRSFVSQSLQQVCEWQDGRGNSGLSYVVQIISKLLDPKTSEFTATFVGRLVSILIARMGSQLGENLDLMLRAVLSKMQQAETLSVLQSLVMVFAHLIHHQMEAVLDFLSTVPGPTGKPALEFVLTEWCSKQHLFYGLYEAKVSTVALCKLLQHAIEKNDQRLQNIEVKGDQIFNHSEGIRTRSKSAQSPDEWTMIPVLVKIYKLIINELSTQIENNMLQQQGGGDDDDDGEDGEWDDDDEEEEDMDGEGEEGETLSSLLNQISPVFAGYDLVDDDDDEDDPDAVNDPLYQIELQPYLTEFLRSFSQQLCYSVFSQHHNESEKQVLRTIGIPV</sequence>
<dbReference type="Pfam" id="PF03810">
    <property type="entry name" value="IBN_N"/>
    <property type="match status" value="1"/>
</dbReference>
<dbReference type="PANTHER" id="PTHR10997:SF9">
    <property type="entry name" value="IMPORTIN-9"/>
    <property type="match status" value="1"/>
</dbReference>
<dbReference type="GO" id="GO:0006606">
    <property type="term" value="P:protein import into nucleus"/>
    <property type="evidence" value="ECO:0007669"/>
    <property type="project" value="TreeGrafter"/>
</dbReference>
<keyword evidence="5" id="KW-0539">Nucleus</keyword>
<dbReference type="AlphaFoldDB" id="A0AAD9NP03"/>